<evidence type="ECO:0000313" key="2">
    <source>
        <dbReference type="Proteomes" id="UP000820818"/>
    </source>
</evidence>
<dbReference type="EMBL" id="WJBH02000005">
    <property type="protein sequence ID" value="KAI9558235.1"/>
    <property type="molecule type" value="Genomic_DNA"/>
</dbReference>
<sequence>MASSLAMNNAHESGGARTFLQYLHGVVNEVVLLRRYFDLNVDIEEREIYVMLLMQSLSDVIPFRLCCQLMHLNPFASHSPRGLLSRCAVLY</sequence>
<name>A0AAD5L8R6_9CRUS</name>
<dbReference type="Proteomes" id="UP000820818">
    <property type="component" value="Linkage Group LG5"/>
</dbReference>
<accession>A0AAD5L8R6</accession>
<gene>
    <name evidence="1" type="ORF">GHT06_014988</name>
</gene>
<evidence type="ECO:0000313" key="1">
    <source>
        <dbReference type="EMBL" id="KAI9558235.1"/>
    </source>
</evidence>
<keyword evidence="2" id="KW-1185">Reference proteome</keyword>
<comment type="caution">
    <text evidence="1">The sequence shown here is derived from an EMBL/GenBank/DDBJ whole genome shotgun (WGS) entry which is preliminary data.</text>
</comment>
<protein>
    <submittedName>
        <fullName evidence="1">Uncharacterized protein</fullName>
    </submittedName>
</protein>
<organism evidence="1 2">
    <name type="scientific">Daphnia sinensis</name>
    <dbReference type="NCBI Taxonomy" id="1820382"/>
    <lineage>
        <taxon>Eukaryota</taxon>
        <taxon>Metazoa</taxon>
        <taxon>Ecdysozoa</taxon>
        <taxon>Arthropoda</taxon>
        <taxon>Crustacea</taxon>
        <taxon>Branchiopoda</taxon>
        <taxon>Diplostraca</taxon>
        <taxon>Cladocera</taxon>
        <taxon>Anomopoda</taxon>
        <taxon>Daphniidae</taxon>
        <taxon>Daphnia</taxon>
        <taxon>Daphnia similis group</taxon>
    </lineage>
</organism>
<reference evidence="1 2" key="1">
    <citation type="submission" date="2022-05" db="EMBL/GenBank/DDBJ databases">
        <title>A multi-omics perspective on studying reproductive biology in Daphnia sinensis.</title>
        <authorList>
            <person name="Jia J."/>
        </authorList>
    </citation>
    <scope>NUCLEOTIDE SEQUENCE [LARGE SCALE GENOMIC DNA]</scope>
    <source>
        <strain evidence="1 2">WSL</strain>
    </source>
</reference>
<dbReference type="AlphaFoldDB" id="A0AAD5L8R6"/>
<proteinExistence type="predicted"/>